<dbReference type="InterPro" id="IPR003844">
    <property type="entry name" value="UPF0060"/>
</dbReference>
<dbReference type="PANTHER" id="PTHR36116:SF1">
    <property type="entry name" value="UPF0060 MEMBRANE PROTEIN YNFA"/>
    <property type="match status" value="1"/>
</dbReference>
<accession>A0A9Y2L2I6</accession>
<evidence type="ECO:0000256" key="3">
    <source>
        <dbReference type="ARBA" id="ARBA00022989"/>
    </source>
</evidence>
<dbReference type="Pfam" id="PF02694">
    <property type="entry name" value="UPF0060"/>
    <property type="match status" value="1"/>
</dbReference>
<organism evidence="6 7">
    <name type="scientific">Parasedimentitalea psychrophila</name>
    <dbReference type="NCBI Taxonomy" id="2997337"/>
    <lineage>
        <taxon>Bacteria</taxon>
        <taxon>Pseudomonadati</taxon>
        <taxon>Pseudomonadota</taxon>
        <taxon>Alphaproteobacteria</taxon>
        <taxon>Rhodobacterales</taxon>
        <taxon>Paracoccaceae</taxon>
        <taxon>Parasedimentitalea</taxon>
    </lineage>
</organism>
<feature type="transmembrane region" description="Helical" evidence="5">
    <location>
        <begin position="64"/>
        <end position="80"/>
    </location>
</feature>
<keyword evidence="2 5" id="KW-0812">Transmembrane</keyword>
<feature type="transmembrane region" description="Helical" evidence="5">
    <location>
        <begin position="35"/>
        <end position="52"/>
    </location>
</feature>
<evidence type="ECO:0000256" key="4">
    <source>
        <dbReference type="ARBA" id="ARBA00023136"/>
    </source>
</evidence>
<comment type="similarity">
    <text evidence="5">Belongs to the UPF0060 family.</text>
</comment>
<dbReference type="HAMAP" id="MF_00010">
    <property type="entry name" value="UPF0060"/>
    <property type="match status" value="1"/>
</dbReference>
<dbReference type="RefSeq" id="WP_270918444.1">
    <property type="nucleotide sequence ID" value="NZ_CP127247.1"/>
</dbReference>
<keyword evidence="4 5" id="KW-0472">Membrane</keyword>
<dbReference type="InterPro" id="IPR037185">
    <property type="entry name" value="EmrE-like"/>
</dbReference>
<comment type="subcellular location">
    <subcellularLocation>
        <location evidence="5">Cell membrane</location>
        <topology evidence="5">Multi-pass membrane protein</topology>
    </subcellularLocation>
</comment>
<dbReference type="PANTHER" id="PTHR36116">
    <property type="entry name" value="UPF0060 MEMBRANE PROTEIN YNFA"/>
    <property type="match status" value="1"/>
</dbReference>
<dbReference type="AlphaFoldDB" id="A0A9Y2L2I6"/>
<evidence type="ECO:0000313" key="6">
    <source>
        <dbReference type="EMBL" id="WIY26182.1"/>
    </source>
</evidence>
<dbReference type="Proteomes" id="UP001238334">
    <property type="component" value="Chromosome"/>
</dbReference>
<name>A0A9Y2L2I6_9RHOB</name>
<evidence type="ECO:0000256" key="2">
    <source>
        <dbReference type="ARBA" id="ARBA00022692"/>
    </source>
</evidence>
<dbReference type="GO" id="GO:0005886">
    <property type="term" value="C:plasma membrane"/>
    <property type="evidence" value="ECO:0007669"/>
    <property type="project" value="UniProtKB-SubCell"/>
</dbReference>
<keyword evidence="1 5" id="KW-1003">Cell membrane</keyword>
<evidence type="ECO:0000313" key="7">
    <source>
        <dbReference type="Proteomes" id="UP001238334"/>
    </source>
</evidence>
<dbReference type="EMBL" id="CP127247">
    <property type="protein sequence ID" value="WIY26182.1"/>
    <property type="molecule type" value="Genomic_DNA"/>
</dbReference>
<keyword evidence="3 5" id="KW-1133">Transmembrane helix</keyword>
<dbReference type="KEGG" id="ppso:QPJ95_04450"/>
<feature type="transmembrane region" description="Helical" evidence="5">
    <location>
        <begin position="92"/>
        <end position="111"/>
    </location>
</feature>
<sequence length="114" mass="12093">MTTLIWTTGIYCLAAVAEIAGCFAFWIWLRANGSILWLIPGLACLVLFAALLTRADVSFAGRAYAAYGGIYIGASLLWLWGVEGQAPTRWDLTGAAFCVLGMAIIVAGSTAQSQ</sequence>
<feature type="transmembrane region" description="Helical" evidence="5">
    <location>
        <begin position="9"/>
        <end position="29"/>
    </location>
</feature>
<evidence type="ECO:0000256" key="1">
    <source>
        <dbReference type="ARBA" id="ARBA00022475"/>
    </source>
</evidence>
<gene>
    <name evidence="6" type="ORF">QPJ95_04450</name>
</gene>
<protein>
    <submittedName>
        <fullName evidence="6">YnfA family protein</fullName>
    </submittedName>
</protein>
<keyword evidence="7" id="KW-1185">Reference proteome</keyword>
<dbReference type="NCBIfam" id="NF002586">
    <property type="entry name" value="PRK02237.1"/>
    <property type="match status" value="1"/>
</dbReference>
<reference evidence="6 7" key="1">
    <citation type="submission" date="2023-06" db="EMBL/GenBank/DDBJ databases">
        <title>Parasedimentitalea psychrophila sp. nov., a psychrophilic bacterium isolated from deep-sea sediment.</title>
        <authorList>
            <person name="Li A."/>
        </authorList>
    </citation>
    <scope>NUCLEOTIDE SEQUENCE [LARGE SCALE GENOMIC DNA]</scope>
    <source>
        <strain evidence="6 7">QS115</strain>
    </source>
</reference>
<dbReference type="SUPFAM" id="SSF103481">
    <property type="entry name" value="Multidrug resistance efflux transporter EmrE"/>
    <property type="match status" value="1"/>
</dbReference>
<proteinExistence type="inferred from homology"/>
<evidence type="ECO:0000256" key="5">
    <source>
        <dbReference type="HAMAP-Rule" id="MF_00010"/>
    </source>
</evidence>